<keyword evidence="2" id="KW-0418">Kinase</keyword>
<dbReference type="AlphaFoldDB" id="A0A1X0NRD0"/>
<evidence type="ECO:0000256" key="1">
    <source>
        <dbReference type="SAM" id="MobiDB-lite"/>
    </source>
</evidence>
<organism evidence="2 3">
    <name type="scientific">Trypanosoma theileri</name>
    <dbReference type="NCBI Taxonomy" id="67003"/>
    <lineage>
        <taxon>Eukaryota</taxon>
        <taxon>Discoba</taxon>
        <taxon>Euglenozoa</taxon>
        <taxon>Kinetoplastea</taxon>
        <taxon>Metakinetoplastina</taxon>
        <taxon>Trypanosomatida</taxon>
        <taxon>Trypanosomatidae</taxon>
        <taxon>Trypanosoma</taxon>
    </lineage>
</organism>
<dbReference type="EMBL" id="NBCO01000024">
    <property type="protein sequence ID" value="ORC87043.1"/>
    <property type="molecule type" value="Genomic_DNA"/>
</dbReference>
<feature type="compositionally biased region" description="Low complexity" evidence="1">
    <location>
        <begin position="197"/>
        <end position="208"/>
    </location>
</feature>
<dbReference type="GeneID" id="39987385"/>
<proteinExistence type="predicted"/>
<evidence type="ECO:0000313" key="3">
    <source>
        <dbReference type="Proteomes" id="UP000192257"/>
    </source>
</evidence>
<feature type="compositionally biased region" description="Basic and acidic residues" evidence="1">
    <location>
        <begin position="186"/>
        <end position="196"/>
    </location>
</feature>
<keyword evidence="3" id="KW-1185">Reference proteome</keyword>
<dbReference type="STRING" id="67003.A0A1X0NRD0"/>
<dbReference type="SUPFAM" id="SSF47954">
    <property type="entry name" value="Cyclin-like"/>
    <property type="match status" value="1"/>
</dbReference>
<feature type="region of interest" description="Disordered" evidence="1">
    <location>
        <begin position="304"/>
        <end position="371"/>
    </location>
</feature>
<dbReference type="VEuPathDB" id="TriTrypDB:TM35_000241930"/>
<feature type="region of interest" description="Disordered" evidence="1">
    <location>
        <begin position="186"/>
        <end position="220"/>
    </location>
</feature>
<accession>A0A1X0NRD0</accession>
<keyword evidence="2" id="KW-0808">Transferase</keyword>
<protein>
    <submittedName>
        <fullName evidence="2">Putative cyclin dependent kinase-binding protein</fullName>
    </submittedName>
</protein>
<comment type="caution">
    <text evidence="2">The sequence shown here is derived from an EMBL/GenBank/DDBJ whole genome shotgun (WGS) entry which is preliminary data.</text>
</comment>
<dbReference type="OrthoDB" id="5353095at2759"/>
<dbReference type="RefSeq" id="XP_028881109.1">
    <property type="nucleotide sequence ID" value="XM_029027605.1"/>
</dbReference>
<name>A0A1X0NRD0_9TRYP</name>
<feature type="region of interest" description="Disordered" evidence="1">
    <location>
        <begin position="95"/>
        <end position="144"/>
    </location>
</feature>
<dbReference type="GO" id="GO:0016301">
    <property type="term" value="F:kinase activity"/>
    <property type="evidence" value="ECO:0007669"/>
    <property type="project" value="UniProtKB-KW"/>
</dbReference>
<dbReference type="Proteomes" id="UP000192257">
    <property type="component" value="Unassembled WGS sequence"/>
</dbReference>
<dbReference type="PANTHER" id="PTHR22896">
    <property type="entry name" value="CDK5 AND ABL1 ENZYME SUBSTRATE 1"/>
    <property type="match status" value="1"/>
</dbReference>
<dbReference type="InterPro" id="IPR012388">
    <property type="entry name" value="CABLES1/2"/>
</dbReference>
<dbReference type="InterPro" id="IPR036915">
    <property type="entry name" value="Cyclin-like_sf"/>
</dbReference>
<gene>
    <name evidence="2" type="ORF">TM35_000241930</name>
</gene>
<sequence length="599" mass="66882">MHSLHNPLSSNTSDTNSLGTSPAAAIIVSNSVTVPTITATTTTTTTTLTTTTTTTTTTTGNTSTTMAAGLNENDLARATAVLMSFSPKSVRVCVDEPASSRTSVKERRSAVSSSHLQDRQVPSDSSSTTSTNSHPMDDTRSSTPLLPLQATTQEPQVPCSNELHLGQLSFLTNVGEMARVAALKKSSERIHGEKGQQSHSQHQRQGSRLEWDTESTPMGRGKQLSIDKLVHSEGQRVRLRFIPASSLYLQQKYLKRTEENTLAAEFYIGTAVSISTILSSFAPPKASYWEDDRLVVPYLGERYGPAAHPHRSNKSDENGGDETGDGSGTRNGSWRDDNNDNNDNNDDVYYPADESEDSESMNEAEGTWNRRHREDNTMRSYGKLLTQHRCQNEPVFHDAFFLDTGNITGGERRKKLIVLPSYRASVISFVDNKVLKKDINSDFYVQHPELEVREIKLTHVRRIRADLLNFALEESSPIEVVTMAYANWYLERLIMRGMVGKRNRRLALAVCILLAIKFIETGDIHRKIHYAKTRFRQDEAFAGVTWSKVQAWEFTAYVGLEFTLLPENGNNVVETHLQRLLGQINVTAQEYYSKKFALP</sequence>
<reference evidence="2 3" key="1">
    <citation type="submission" date="2017-03" db="EMBL/GenBank/DDBJ databases">
        <title>An alternative strategy for trypanosome survival in the mammalian bloodstream revealed through genome and transcriptome analysis of the ubiquitous bovine parasite Trypanosoma (Megatrypanum) theileri.</title>
        <authorList>
            <person name="Kelly S."/>
            <person name="Ivens A."/>
            <person name="Mott A."/>
            <person name="O'Neill E."/>
            <person name="Emms D."/>
            <person name="Macleod O."/>
            <person name="Voorheis P."/>
            <person name="Matthews J."/>
            <person name="Matthews K."/>
            <person name="Carrington M."/>
        </authorList>
    </citation>
    <scope>NUCLEOTIDE SEQUENCE [LARGE SCALE GENOMIC DNA]</scope>
    <source>
        <strain evidence="2">Edinburgh</strain>
    </source>
</reference>
<feature type="compositionally biased region" description="Acidic residues" evidence="1">
    <location>
        <begin position="353"/>
        <end position="362"/>
    </location>
</feature>
<dbReference type="PANTHER" id="PTHR22896:SF0">
    <property type="entry name" value="CYCLIN N-TERMINAL DOMAIN-CONTAINING PROTEIN"/>
    <property type="match status" value="1"/>
</dbReference>
<evidence type="ECO:0000313" key="2">
    <source>
        <dbReference type="EMBL" id="ORC87043.1"/>
    </source>
</evidence>
<feature type="compositionally biased region" description="Low complexity" evidence="1">
    <location>
        <begin position="123"/>
        <end position="133"/>
    </location>
</feature>
<dbReference type="GO" id="GO:0051726">
    <property type="term" value="P:regulation of cell cycle"/>
    <property type="evidence" value="ECO:0007669"/>
    <property type="project" value="InterPro"/>
</dbReference>